<protein>
    <submittedName>
        <fullName evidence="2">Uncharacterized protein</fullName>
    </submittedName>
</protein>
<proteinExistence type="predicted"/>
<keyword evidence="3" id="KW-1185">Reference proteome</keyword>
<comment type="caution">
    <text evidence="2">The sequence shown here is derived from an EMBL/GenBank/DDBJ whole genome shotgun (WGS) entry which is preliminary data.</text>
</comment>
<feature type="compositionally biased region" description="Basic and acidic residues" evidence="1">
    <location>
        <begin position="124"/>
        <end position="135"/>
    </location>
</feature>
<accession>A0A388JYG8</accession>
<organism evidence="2 3">
    <name type="scientific">Chara braunii</name>
    <name type="common">Braun's stonewort</name>
    <dbReference type="NCBI Taxonomy" id="69332"/>
    <lineage>
        <taxon>Eukaryota</taxon>
        <taxon>Viridiplantae</taxon>
        <taxon>Streptophyta</taxon>
        <taxon>Charophyceae</taxon>
        <taxon>Charales</taxon>
        <taxon>Characeae</taxon>
        <taxon>Chara</taxon>
    </lineage>
</organism>
<evidence type="ECO:0000313" key="3">
    <source>
        <dbReference type="Proteomes" id="UP000265515"/>
    </source>
</evidence>
<gene>
    <name evidence="2" type="ORF">CBR_g32437</name>
</gene>
<dbReference type="Gramene" id="GBG62854">
    <property type="protein sequence ID" value="GBG62854"/>
    <property type="gene ID" value="CBR_g32437"/>
</dbReference>
<evidence type="ECO:0000256" key="1">
    <source>
        <dbReference type="SAM" id="MobiDB-lite"/>
    </source>
</evidence>
<name>A0A388JYG8_CHABU</name>
<dbReference type="PROSITE" id="PS51257">
    <property type="entry name" value="PROKAR_LIPOPROTEIN"/>
    <property type="match status" value="1"/>
</dbReference>
<feature type="region of interest" description="Disordered" evidence="1">
    <location>
        <begin position="76"/>
        <end position="135"/>
    </location>
</feature>
<sequence>MHENARLDRGMMWRSWRTVSAIPYSVLSCMGIPAELSAASLADILREGTLDSNADLDSVTLVLDLECFYRDDFQEEDMEDWTGDERTGQDPMGSPGRQVSGSIGEYKIDDPAKDSLLEPPEVSPEAKTDKDKPPT</sequence>
<dbReference type="Proteomes" id="UP000265515">
    <property type="component" value="Unassembled WGS sequence"/>
</dbReference>
<reference evidence="2 3" key="1">
    <citation type="journal article" date="2018" name="Cell">
        <title>The Chara Genome: Secondary Complexity and Implications for Plant Terrestrialization.</title>
        <authorList>
            <person name="Nishiyama T."/>
            <person name="Sakayama H."/>
            <person name="Vries J.D."/>
            <person name="Buschmann H."/>
            <person name="Saint-Marcoux D."/>
            <person name="Ullrich K.K."/>
            <person name="Haas F.B."/>
            <person name="Vanderstraeten L."/>
            <person name="Becker D."/>
            <person name="Lang D."/>
            <person name="Vosolsobe S."/>
            <person name="Rombauts S."/>
            <person name="Wilhelmsson P.K.I."/>
            <person name="Janitza P."/>
            <person name="Kern R."/>
            <person name="Heyl A."/>
            <person name="Rumpler F."/>
            <person name="Villalobos L.I.A.C."/>
            <person name="Clay J.M."/>
            <person name="Skokan R."/>
            <person name="Toyoda A."/>
            <person name="Suzuki Y."/>
            <person name="Kagoshima H."/>
            <person name="Schijlen E."/>
            <person name="Tajeshwar N."/>
            <person name="Catarino B."/>
            <person name="Hetherington A.J."/>
            <person name="Saltykova A."/>
            <person name="Bonnot C."/>
            <person name="Breuninger H."/>
            <person name="Symeonidi A."/>
            <person name="Radhakrishnan G.V."/>
            <person name="Van Nieuwerburgh F."/>
            <person name="Deforce D."/>
            <person name="Chang C."/>
            <person name="Karol K.G."/>
            <person name="Hedrich R."/>
            <person name="Ulvskov P."/>
            <person name="Glockner G."/>
            <person name="Delwiche C.F."/>
            <person name="Petrasek J."/>
            <person name="Van de Peer Y."/>
            <person name="Friml J."/>
            <person name="Beilby M."/>
            <person name="Dolan L."/>
            <person name="Kohara Y."/>
            <person name="Sugano S."/>
            <person name="Fujiyama A."/>
            <person name="Delaux P.-M."/>
            <person name="Quint M."/>
            <person name="TheiBen G."/>
            <person name="Hagemann M."/>
            <person name="Harholt J."/>
            <person name="Dunand C."/>
            <person name="Zachgo S."/>
            <person name="Langdale J."/>
            <person name="Maumus F."/>
            <person name="Straeten D.V.D."/>
            <person name="Gould S.B."/>
            <person name="Rensing S.A."/>
        </authorList>
    </citation>
    <scope>NUCLEOTIDE SEQUENCE [LARGE SCALE GENOMIC DNA]</scope>
    <source>
        <strain evidence="2 3">S276</strain>
    </source>
</reference>
<dbReference type="EMBL" id="BFEA01000032">
    <property type="protein sequence ID" value="GBG62854.1"/>
    <property type="molecule type" value="Genomic_DNA"/>
</dbReference>
<feature type="compositionally biased region" description="Basic and acidic residues" evidence="1">
    <location>
        <begin position="106"/>
        <end position="116"/>
    </location>
</feature>
<dbReference type="AlphaFoldDB" id="A0A388JYG8"/>
<evidence type="ECO:0000313" key="2">
    <source>
        <dbReference type="EMBL" id="GBG62854.1"/>
    </source>
</evidence>